<gene>
    <name evidence="2" type="ORF">OKIOD_LOCUS16911</name>
</gene>
<dbReference type="Proteomes" id="UP001158576">
    <property type="component" value="Chromosome 2"/>
</dbReference>
<proteinExistence type="predicted"/>
<sequence>MGRKQEGNGIRAKLHSAGVQIKVLDQKGVIDLGSIQLWFGLLFGSFGFLYVLWQFFIVETDPMSHFPAHMRAEFQDQKHLYERFGDRQGIARTINIAMVVCDPTKVDAVFSTIKNIVLLSISPVHLLLFTQDEVMKKLIPDVEKFSWSVPGRLQFRFEFAQEEIFGYKESVPCEQQKLMLPSELQNHGLPAILVVGPEFLVTTNTDEIWRDEIIGLGEKQALGLFEDRHQLSTDVLAIDLIRSLTNDLNVTCKKEEPNERGPWHNWKVWKGMRDQKPQLESIQAELQQLRHCNQDIVKRISYEFENGKYGLRKVFNNRVFEALQHAFLKTDKDLSDKAFNDQAWEKLESLEPNNIDRNLLTDLLERIKDGFQTAINTQNEKIKRIEEEANFV</sequence>
<evidence type="ECO:0000256" key="1">
    <source>
        <dbReference type="SAM" id="Phobius"/>
    </source>
</evidence>
<feature type="transmembrane region" description="Helical" evidence="1">
    <location>
        <begin position="37"/>
        <end position="56"/>
    </location>
</feature>
<keyword evidence="3" id="KW-1185">Reference proteome</keyword>
<dbReference type="EMBL" id="OU015567">
    <property type="protein sequence ID" value="CAG5114068.1"/>
    <property type="molecule type" value="Genomic_DNA"/>
</dbReference>
<protein>
    <submittedName>
        <fullName evidence="2">Oidioi.mRNA.OKI2018_I69.chr2.g8146.t1.cds</fullName>
    </submittedName>
</protein>
<name>A0ABN7T8B6_OIKDI</name>
<organism evidence="2 3">
    <name type="scientific">Oikopleura dioica</name>
    <name type="common">Tunicate</name>
    <dbReference type="NCBI Taxonomy" id="34765"/>
    <lineage>
        <taxon>Eukaryota</taxon>
        <taxon>Metazoa</taxon>
        <taxon>Chordata</taxon>
        <taxon>Tunicata</taxon>
        <taxon>Appendicularia</taxon>
        <taxon>Copelata</taxon>
        <taxon>Oikopleuridae</taxon>
        <taxon>Oikopleura</taxon>
    </lineage>
</organism>
<keyword evidence="1" id="KW-0472">Membrane</keyword>
<evidence type="ECO:0000313" key="2">
    <source>
        <dbReference type="EMBL" id="CAG5114068.1"/>
    </source>
</evidence>
<keyword evidence="1" id="KW-0812">Transmembrane</keyword>
<reference evidence="2 3" key="1">
    <citation type="submission" date="2021-04" db="EMBL/GenBank/DDBJ databases">
        <authorList>
            <person name="Bliznina A."/>
        </authorList>
    </citation>
    <scope>NUCLEOTIDE SEQUENCE [LARGE SCALE GENOMIC DNA]</scope>
</reference>
<evidence type="ECO:0000313" key="3">
    <source>
        <dbReference type="Proteomes" id="UP001158576"/>
    </source>
</evidence>
<accession>A0ABN7T8B6</accession>
<keyword evidence="1" id="KW-1133">Transmembrane helix</keyword>